<feature type="transmembrane region" description="Helical" evidence="6">
    <location>
        <begin position="182"/>
        <end position="199"/>
    </location>
</feature>
<dbReference type="AlphaFoldDB" id="A0A1Y0CYH9"/>
<dbReference type="GO" id="GO:0005886">
    <property type="term" value="C:plasma membrane"/>
    <property type="evidence" value="ECO:0007669"/>
    <property type="project" value="UniProtKB-SubCell"/>
</dbReference>
<protein>
    <recommendedName>
        <fullName evidence="6">TVP38/TMEM64 family membrane protein</fullName>
    </recommendedName>
</protein>
<evidence type="ECO:0000256" key="6">
    <source>
        <dbReference type="RuleBase" id="RU366058"/>
    </source>
</evidence>
<reference evidence="9" key="1">
    <citation type="submission" date="2017-05" db="EMBL/GenBank/DDBJ databases">
        <authorList>
            <person name="Sung H."/>
        </authorList>
    </citation>
    <scope>NUCLEOTIDE SEQUENCE [LARGE SCALE GENOMIC DNA]</scope>
    <source>
        <strain evidence="9">AMac2203</strain>
    </source>
</reference>
<sequence>MLNTIQAQDKSDKSKWPLALSIVLLLALLGAYFFIPEVKAFFNEAWSVLTSDDESRIKSWVDGFGWFGPALLVLAMIAQMFLLVVPTILLMIVSILAYGPEGGSIIILVAVFAASSVGYMIGSSVSHSLLARIIGKGAENKIMEFLDKYGFWAIIVTRINPFLSNDAISFVAGLLRMSYWKFIAASLVGIAPLTVYLAAMGQSTASLKTGLLWGSLVSLVIFGLYVWQDKK</sequence>
<dbReference type="PANTHER" id="PTHR12677">
    <property type="entry name" value="GOLGI APPARATUS MEMBRANE PROTEIN TVP38-RELATED"/>
    <property type="match status" value="1"/>
</dbReference>
<keyword evidence="5 6" id="KW-0472">Membrane</keyword>
<evidence type="ECO:0000313" key="9">
    <source>
        <dbReference type="Proteomes" id="UP000243793"/>
    </source>
</evidence>
<dbReference type="RefSeq" id="WP_086964249.1">
    <property type="nucleotide sequence ID" value="NZ_CP021376.1"/>
</dbReference>
<evidence type="ECO:0000313" key="8">
    <source>
        <dbReference type="EMBL" id="ART80383.1"/>
    </source>
</evidence>
<feature type="transmembrane region" description="Helical" evidence="6">
    <location>
        <begin position="149"/>
        <end position="175"/>
    </location>
</feature>
<evidence type="ECO:0000259" key="7">
    <source>
        <dbReference type="Pfam" id="PF09335"/>
    </source>
</evidence>
<proteinExistence type="inferred from homology"/>
<dbReference type="KEGG" id="ocm:CBP12_09695"/>
<keyword evidence="3 6" id="KW-0812">Transmembrane</keyword>
<feature type="domain" description="VTT" evidence="7">
    <location>
        <begin position="86"/>
        <end position="202"/>
    </location>
</feature>
<name>A0A1Y0CYH9_9GAMM</name>
<evidence type="ECO:0000256" key="5">
    <source>
        <dbReference type="ARBA" id="ARBA00023136"/>
    </source>
</evidence>
<dbReference type="OrthoDB" id="13976at2"/>
<dbReference type="InterPro" id="IPR032816">
    <property type="entry name" value="VTT_dom"/>
</dbReference>
<evidence type="ECO:0000256" key="3">
    <source>
        <dbReference type="ARBA" id="ARBA00022692"/>
    </source>
</evidence>
<feature type="transmembrane region" description="Helical" evidence="6">
    <location>
        <begin position="16"/>
        <end position="35"/>
    </location>
</feature>
<keyword evidence="9" id="KW-1185">Reference proteome</keyword>
<organism evidence="8 9">
    <name type="scientific">Oceanisphaera avium</name>
    <dbReference type="NCBI Taxonomy" id="1903694"/>
    <lineage>
        <taxon>Bacteria</taxon>
        <taxon>Pseudomonadati</taxon>
        <taxon>Pseudomonadota</taxon>
        <taxon>Gammaproteobacteria</taxon>
        <taxon>Aeromonadales</taxon>
        <taxon>Aeromonadaceae</taxon>
        <taxon>Oceanisphaera</taxon>
    </lineage>
</organism>
<dbReference type="InterPro" id="IPR015414">
    <property type="entry name" value="TMEM64"/>
</dbReference>
<dbReference type="PANTHER" id="PTHR12677:SF59">
    <property type="entry name" value="GOLGI APPARATUS MEMBRANE PROTEIN TVP38-RELATED"/>
    <property type="match status" value="1"/>
</dbReference>
<comment type="similarity">
    <text evidence="6">Belongs to the TVP38/TMEM64 family.</text>
</comment>
<dbReference type="Pfam" id="PF09335">
    <property type="entry name" value="VTT_dom"/>
    <property type="match status" value="1"/>
</dbReference>
<evidence type="ECO:0000256" key="4">
    <source>
        <dbReference type="ARBA" id="ARBA00022989"/>
    </source>
</evidence>
<keyword evidence="2 6" id="KW-1003">Cell membrane</keyword>
<evidence type="ECO:0000256" key="1">
    <source>
        <dbReference type="ARBA" id="ARBA00004651"/>
    </source>
</evidence>
<feature type="transmembrane region" description="Helical" evidence="6">
    <location>
        <begin position="70"/>
        <end position="98"/>
    </location>
</feature>
<keyword evidence="4 6" id="KW-1133">Transmembrane helix</keyword>
<accession>A0A1Y0CYH9</accession>
<gene>
    <name evidence="8" type="ORF">CBP12_09695</name>
</gene>
<dbReference type="Proteomes" id="UP000243793">
    <property type="component" value="Chromosome"/>
</dbReference>
<feature type="transmembrane region" description="Helical" evidence="6">
    <location>
        <begin position="211"/>
        <end position="227"/>
    </location>
</feature>
<comment type="subcellular location">
    <subcellularLocation>
        <location evidence="1 6">Cell membrane</location>
        <topology evidence="1 6">Multi-pass membrane protein</topology>
    </subcellularLocation>
</comment>
<evidence type="ECO:0000256" key="2">
    <source>
        <dbReference type="ARBA" id="ARBA00022475"/>
    </source>
</evidence>
<dbReference type="EMBL" id="CP021376">
    <property type="protein sequence ID" value="ART80383.1"/>
    <property type="molecule type" value="Genomic_DNA"/>
</dbReference>